<sequence length="218" mass="23181">HPAPHLAPRGRPPGPRRRRRPYAWLIPPAAPGWTRTRPQPPSTSPTSGSAITRPTRSTTPTTPPISITWNKRRSTTPPRPASAPRCCASGAASSSPAATRSTISAPPSPATGCASPPGPSASAAPAPTAPTSYRAWDRRSFRPASPPRRFRPRTASMPQPTPPVPAARSWSAPAPSGRSWTSRRVARVAFRRICTARSSGHGRRRRRGHLASAPVPVV</sequence>
<feature type="region of interest" description="Disordered" evidence="1">
    <location>
        <begin position="197"/>
        <end position="218"/>
    </location>
</feature>
<gene>
    <name evidence="2" type="ORF">AVDCRST_MAG73-882</name>
</gene>
<reference evidence="2" key="1">
    <citation type="submission" date="2020-02" db="EMBL/GenBank/DDBJ databases">
        <authorList>
            <person name="Meier V. D."/>
        </authorList>
    </citation>
    <scope>NUCLEOTIDE SEQUENCE</scope>
    <source>
        <strain evidence="2">AVDCRST_MAG73</strain>
    </source>
</reference>
<feature type="compositionally biased region" description="Low complexity" evidence="1">
    <location>
        <begin position="82"/>
        <end position="132"/>
    </location>
</feature>
<dbReference type="EMBL" id="CADCWE010000049">
    <property type="protein sequence ID" value="CAA9530227.1"/>
    <property type="molecule type" value="Genomic_DNA"/>
</dbReference>
<proteinExistence type="predicted"/>
<name>A0A6J4TSB5_9BACT</name>
<organism evidence="2">
    <name type="scientific">uncultured Thermomicrobiales bacterium</name>
    <dbReference type="NCBI Taxonomy" id="1645740"/>
    <lineage>
        <taxon>Bacteria</taxon>
        <taxon>Pseudomonadati</taxon>
        <taxon>Thermomicrobiota</taxon>
        <taxon>Thermomicrobia</taxon>
        <taxon>Thermomicrobiales</taxon>
        <taxon>environmental samples</taxon>
    </lineage>
</organism>
<feature type="compositionally biased region" description="Basic residues" evidence="1">
    <location>
        <begin position="200"/>
        <end position="209"/>
    </location>
</feature>
<feature type="region of interest" description="Disordered" evidence="1">
    <location>
        <begin position="1"/>
        <end position="182"/>
    </location>
</feature>
<evidence type="ECO:0000313" key="2">
    <source>
        <dbReference type="EMBL" id="CAA9530227.1"/>
    </source>
</evidence>
<accession>A0A6J4TSB5</accession>
<feature type="compositionally biased region" description="Low complexity" evidence="1">
    <location>
        <begin position="44"/>
        <end position="68"/>
    </location>
</feature>
<feature type="compositionally biased region" description="Low complexity" evidence="1">
    <location>
        <begin position="166"/>
        <end position="180"/>
    </location>
</feature>
<feature type="non-terminal residue" evidence="2">
    <location>
        <position position="1"/>
    </location>
</feature>
<feature type="non-terminal residue" evidence="2">
    <location>
        <position position="218"/>
    </location>
</feature>
<feature type="compositionally biased region" description="Pro residues" evidence="1">
    <location>
        <begin position="1"/>
        <end position="13"/>
    </location>
</feature>
<dbReference type="AlphaFoldDB" id="A0A6J4TSB5"/>
<evidence type="ECO:0000256" key="1">
    <source>
        <dbReference type="SAM" id="MobiDB-lite"/>
    </source>
</evidence>
<protein>
    <submittedName>
        <fullName evidence="2">Uncharacterized protein</fullName>
    </submittedName>
</protein>